<dbReference type="Pfam" id="PF12698">
    <property type="entry name" value="ABC2_membrane_3"/>
    <property type="match status" value="1"/>
</dbReference>
<keyword evidence="5" id="KW-0547">Nucleotide-binding</keyword>
<evidence type="ECO:0000256" key="8">
    <source>
        <dbReference type="ARBA" id="ARBA00023136"/>
    </source>
</evidence>
<dbReference type="InterPro" id="IPR056788">
    <property type="entry name" value="ABCA2/9/11_C"/>
</dbReference>
<dbReference type="Proteomes" id="UP000822688">
    <property type="component" value="Chromosome 2"/>
</dbReference>
<keyword evidence="3" id="KW-0813">Transport</keyword>
<evidence type="ECO:0000256" key="10">
    <source>
        <dbReference type="SAM" id="Phobius"/>
    </source>
</evidence>
<dbReference type="PROSITE" id="PS00211">
    <property type="entry name" value="ABC_TRANSPORTER_1"/>
    <property type="match status" value="1"/>
</dbReference>
<dbReference type="SUPFAM" id="SSF52540">
    <property type="entry name" value="P-loop containing nucleoside triphosphate hydrolases"/>
    <property type="match status" value="1"/>
</dbReference>
<feature type="domain" description="ABC transporter" evidence="11">
    <location>
        <begin position="530"/>
        <end position="775"/>
    </location>
</feature>
<dbReference type="EMBL" id="CM026422">
    <property type="protein sequence ID" value="KAG0588570.1"/>
    <property type="molecule type" value="Genomic_DNA"/>
</dbReference>
<dbReference type="FunFam" id="3.40.50.300:FF:000665">
    <property type="entry name" value="ABC transporter A family member 2"/>
    <property type="match status" value="1"/>
</dbReference>
<keyword evidence="8 10" id="KW-0472">Membrane</keyword>
<dbReference type="PANTHER" id="PTHR19229">
    <property type="entry name" value="ATP-BINDING CASSETTE TRANSPORTER SUBFAMILY A ABCA"/>
    <property type="match status" value="1"/>
</dbReference>
<dbReference type="CDD" id="cd03263">
    <property type="entry name" value="ABC_subfamily_A"/>
    <property type="match status" value="1"/>
</dbReference>
<dbReference type="GO" id="GO:0005319">
    <property type="term" value="F:lipid transporter activity"/>
    <property type="evidence" value="ECO:0007669"/>
    <property type="project" value="TreeGrafter"/>
</dbReference>
<reference evidence="12" key="1">
    <citation type="submission" date="2020-06" db="EMBL/GenBank/DDBJ databases">
        <title>WGS assembly of Ceratodon purpureus strain R40.</title>
        <authorList>
            <person name="Carey S.B."/>
            <person name="Jenkins J."/>
            <person name="Shu S."/>
            <person name="Lovell J.T."/>
            <person name="Sreedasyam A."/>
            <person name="Maumus F."/>
            <person name="Tiley G.P."/>
            <person name="Fernandez-Pozo N."/>
            <person name="Barry K."/>
            <person name="Chen C."/>
            <person name="Wang M."/>
            <person name="Lipzen A."/>
            <person name="Daum C."/>
            <person name="Saski C.A."/>
            <person name="Payton A.C."/>
            <person name="Mcbreen J.C."/>
            <person name="Conrad R.E."/>
            <person name="Kollar L.M."/>
            <person name="Olsson S."/>
            <person name="Huttunen S."/>
            <person name="Landis J.B."/>
            <person name="Wickett N.J."/>
            <person name="Johnson M.G."/>
            <person name="Rensing S.A."/>
            <person name="Grimwood J."/>
            <person name="Schmutz J."/>
            <person name="Mcdaniel S.F."/>
        </authorList>
    </citation>
    <scope>NUCLEOTIDE SEQUENCE</scope>
    <source>
        <strain evidence="12">R40</strain>
    </source>
</reference>
<comment type="caution">
    <text evidence="12">The sequence shown here is derived from an EMBL/GenBank/DDBJ whole genome shotgun (WGS) entry which is preliminary data.</text>
</comment>
<dbReference type="InterPro" id="IPR003439">
    <property type="entry name" value="ABC_transporter-like_ATP-bd"/>
</dbReference>
<dbReference type="GO" id="GO:0005524">
    <property type="term" value="F:ATP binding"/>
    <property type="evidence" value="ECO:0007669"/>
    <property type="project" value="UniProtKB-KW"/>
</dbReference>
<organism evidence="12 13">
    <name type="scientific">Ceratodon purpureus</name>
    <name type="common">Fire moss</name>
    <name type="synonym">Dicranum purpureum</name>
    <dbReference type="NCBI Taxonomy" id="3225"/>
    <lineage>
        <taxon>Eukaryota</taxon>
        <taxon>Viridiplantae</taxon>
        <taxon>Streptophyta</taxon>
        <taxon>Embryophyta</taxon>
        <taxon>Bryophyta</taxon>
        <taxon>Bryophytina</taxon>
        <taxon>Bryopsida</taxon>
        <taxon>Dicranidae</taxon>
        <taxon>Pseudoditrichales</taxon>
        <taxon>Ditrichaceae</taxon>
        <taxon>Ceratodon</taxon>
    </lineage>
</organism>
<sequence>MAEEESSLATKSDGSHTKTGWPNFTQQCKALFYKNFLLSRRNLRATVLQLGSSLFFIFLIFCVELSSKALQRSTTNYKNLFNPTPASVPAIPACENGFYIKPDCYDFIWIGAQTPRLLSLVDNIRNNNPNRVINEAKVKHFATAQESDQWLLENPMRCTGTLYFEERGTTIAYGIQTNSTATGDHGRFEDPNFTYQIPLQVAAEREIARLVSGDASLQWNVAFSQFAHPAINAASVVGRVGPAFLLAATMFGFVIQLSNLVTEKELRLRQMMSTMGLIDSAYWITWLLWEVVLVFISSLLLVLFGMMFQFDFFLHNNFGILFFLFFLFQLNMIGLAFMVSTFVSKSTSATNVGFFVFIIGFLTQLVTIFGFPYDKKFSQALRSVWSLFPPNVFAAALNYLGLATSTAQDPGIKWKDRSKCSYRSEDCVLTMNDIYGWLIATFFLWFVLAIYFDNVFPDVNGVRKPCFYFLSPSYWLGKGVKLFEGGRCCNCSGSVPPPEAEEYDDPDVSSEATLVKEQKENGYKDPNVAVHVQGLVKTYPGSHKCVGCRMKATKPYHAVKGSWFNIEKDKLFCLLGPNGAGKTTTINCLTGTIPTSSGDALVYGESIRSTSGVTNIRKNMGVCPQFDVLWEALTAREHLHLFGSIKGLPSSEIKIGTSQLLEQVKLVEAGNVRAGSYSGGMKRRLSVAIALIGDPKIVYLDEPTTGMDPVTRRHVWDIIEASKKGRAIVLTTHSMEEADILGDRVAIMARGKLRCIGTPIHLKTKFGAGYLVNVSVRREDGMQQPGEAAREEVRRTGVKNFFNEQLELVPTDENKAYITFIIPREKEAQLPGFFKLLEDKKAELGISDLQLGLTTLEEVFLTISRQADLENAAAEGRFETLTVNGQALQVPVGAQQVRIPDSVSDSAPNGMMVEVFWQQDDVGALKIARHSEPKPAAEVLDSDPGQHWRSTSLHSQRSLREPSNILPGSVQMTSR</sequence>
<dbReference type="OrthoDB" id="10255969at2759"/>
<dbReference type="InterPro" id="IPR017871">
    <property type="entry name" value="ABC_transporter-like_CS"/>
</dbReference>
<comment type="similarity">
    <text evidence="2">Belongs to the ABC transporter superfamily. ABCA family. CPR flippase (TC 3.A.1.211) subfamily.</text>
</comment>
<feature type="transmembrane region" description="Helical" evidence="10">
    <location>
        <begin position="43"/>
        <end position="63"/>
    </location>
</feature>
<evidence type="ECO:0000256" key="9">
    <source>
        <dbReference type="SAM" id="MobiDB-lite"/>
    </source>
</evidence>
<dbReference type="GO" id="GO:0140359">
    <property type="term" value="F:ABC-type transporter activity"/>
    <property type="evidence" value="ECO:0007669"/>
    <property type="project" value="InterPro"/>
</dbReference>
<evidence type="ECO:0000256" key="1">
    <source>
        <dbReference type="ARBA" id="ARBA00004141"/>
    </source>
</evidence>
<keyword evidence="6" id="KW-0067">ATP-binding</keyword>
<feature type="transmembrane region" description="Helical" evidence="10">
    <location>
        <begin position="281"/>
        <end position="306"/>
    </location>
</feature>
<evidence type="ECO:0000259" key="11">
    <source>
        <dbReference type="PROSITE" id="PS50893"/>
    </source>
</evidence>
<feature type="transmembrane region" description="Helical" evidence="10">
    <location>
        <begin position="434"/>
        <end position="452"/>
    </location>
</feature>
<feature type="transmembrane region" description="Helical" evidence="10">
    <location>
        <begin position="318"/>
        <end position="340"/>
    </location>
</feature>
<evidence type="ECO:0000256" key="6">
    <source>
        <dbReference type="ARBA" id="ARBA00022840"/>
    </source>
</evidence>
<dbReference type="PANTHER" id="PTHR19229:SF205">
    <property type="entry name" value="ABC TRANSPORTER A FAMILY MEMBER 1-RELATED"/>
    <property type="match status" value="1"/>
</dbReference>
<dbReference type="InterPro" id="IPR003593">
    <property type="entry name" value="AAA+_ATPase"/>
</dbReference>
<comment type="subcellular location">
    <subcellularLocation>
        <location evidence="1">Membrane</location>
        <topology evidence="1">Multi-pass membrane protein</topology>
    </subcellularLocation>
</comment>
<dbReference type="Pfam" id="PF25158">
    <property type="entry name" value="ABCA11_C"/>
    <property type="match status" value="1"/>
</dbReference>
<feature type="transmembrane region" description="Helical" evidence="10">
    <location>
        <begin position="352"/>
        <end position="373"/>
    </location>
</feature>
<keyword evidence="4 10" id="KW-0812">Transmembrane</keyword>
<dbReference type="InterPro" id="IPR026082">
    <property type="entry name" value="ABCA"/>
</dbReference>
<dbReference type="InterPro" id="IPR027417">
    <property type="entry name" value="P-loop_NTPase"/>
</dbReference>
<gene>
    <name evidence="12" type="ORF">KC19_2G253200</name>
</gene>
<evidence type="ECO:0000256" key="5">
    <source>
        <dbReference type="ARBA" id="ARBA00022741"/>
    </source>
</evidence>
<evidence type="ECO:0000256" key="3">
    <source>
        <dbReference type="ARBA" id="ARBA00022448"/>
    </source>
</evidence>
<dbReference type="InterPro" id="IPR013525">
    <property type="entry name" value="ABC2_TM"/>
</dbReference>
<proteinExistence type="inferred from homology"/>
<keyword evidence="7 10" id="KW-1133">Transmembrane helix</keyword>
<evidence type="ECO:0000256" key="2">
    <source>
        <dbReference type="ARBA" id="ARBA00008526"/>
    </source>
</evidence>
<dbReference type="SMART" id="SM00382">
    <property type="entry name" value="AAA"/>
    <property type="match status" value="1"/>
</dbReference>
<evidence type="ECO:0000313" key="12">
    <source>
        <dbReference type="EMBL" id="KAG0588570.1"/>
    </source>
</evidence>
<dbReference type="GO" id="GO:0016887">
    <property type="term" value="F:ATP hydrolysis activity"/>
    <property type="evidence" value="ECO:0007669"/>
    <property type="project" value="InterPro"/>
</dbReference>
<feature type="transmembrane region" description="Helical" evidence="10">
    <location>
        <begin position="243"/>
        <end position="261"/>
    </location>
</feature>
<evidence type="ECO:0000256" key="4">
    <source>
        <dbReference type="ARBA" id="ARBA00022692"/>
    </source>
</evidence>
<accession>A0A8T0IXU4</accession>
<evidence type="ECO:0000313" key="13">
    <source>
        <dbReference type="Proteomes" id="UP000822688"/>
    </source>
</evidence>
<dbReference type="PROSITE" id="PS50893">
    <property type="entry name" value="ABC_TRANSPORTER_2"/>
    <property type="match status" value="1"/>
</dbReference>
<protein>
    <recommendedName>
        <fullName evidence="11">ABC transporter domain-containing protein</fullName>
    </recommendedName>
</protein>
<evidence type="ECO:0000256" key="7">
    <source>
        <dbReference type="ARBA" id="ARBA00022989"/>
    </source>
</evidence>
<name>A0A8T0IXU4_CERPU</name>
<dbReference type="Gene3D" id="3.40.50.300">
    <property type="entry name" value="P-loop containing nucleotide triphosphate hydrolases"/>
    <property type="match status" value="1"/>
</dbReference>
<keyword evidence="13" id="KW-1185">Reference proteome</keyword>
<dbReference type="Pfam" id="PF00005">
    <property type="entry name" value="ABC_tran"/>
    <property type="match status" value="1"/>
</dbReference>
<feature type="region of interest" description="Disordered" evidence="9">
    <location>
        <begin position="936"/>
        <end position="975"/>
    </location>
</feature>
<dbReference type="AlphaFoldDB" id="A0A8T0IXU4"/>
<dbReference type="GO" id="GO:0016020">
    <property type="term" value="C:membrane"/>
    <property type="evidence" value="ECO:0007669"/>
    <property type="project" value="UniProtKB-SubCell"/>
</dbReference>